<gene>
    <name evidence="3" type="ORF">SAMN04489765_1537</name>
</gene>
<feature type="compositionally biased region" description="Acidic residues" evidence="1">
    <location>
        <begin position="79"/>
        <end position="97"/>
    </location>
</feature>
<keyword evidence="2" id="KW-0472">Membrane</keyword>
<feature type="region of interest" description="Disordered" evidence="1">
    <location>
        <begin position="292"/>
        <end position="314"/>
    </location>
</feature>
<feature type="region of interest" description="Disordered" evidence="1">
    <location>
        <begin position="1"/>
        <end position="120"/>
    </location>
</feature>
<protein>
    <recommendedName>
        <fullName evidence="5">Mce-associated membrane protein</fullName>
    </recommendedName>
</protein>
<evidence type="ECO:0000313" key="4">
    <source>
        <dbReference type="Proteomes" id="UP000183053"/>
    </source>
</evidence>
<evidence type="ECO:0000256" key="1">
    <source>
        <dbReference type="SAM" id="MobiDB-lite"/>
    </source>
</evidence>
<keyword evidence="2" id="KW-0812">Transmembrane</keyword>
<sequence>MTDSTPDEKNLADEVEATEETIDTGDAAETVEDTADDSTDTSDDADEEETTEVVPVKPAKAAPTKKVSTAKKRPAPPVEEYDEDDEYEYEYDDEGEEPPVRRRPKPARRPAPRKAAASVPAAGATVTTVVVTVVILALLATSITFGVLWGMQKSDNDEAQAAAADRAQAGKVAADYAVRASTVDYRDLPAYQSGIAEGVAPKLKERFVASAPVLDQLFQPMQWVSKGTVLDTVLSSQNGSIYKVNAYVKVETSNVQVPSGRESVTVYNVTMDKDQDWLITDAGGLINTDITQIGGDAPAPAEGAQPPAAPAPGN</sequence>
<keyword evidence="4" id="KW-1185">Reference proteome</keyword>
<dbReference type="EMBL" id="FNLF01000002">
    <property type="protein sequence ID" value="SDQ71336.1"/>
    <property type="molecule type" value="Genomic_DNA"/>
</dbReference>
<name>A0A1H1D667_9ACTN</name>
<dbReference type="STRING" id="47312.SAMN04489765_1537"/>
<feature type="compositionally biased region" description="Acidic residues" evidence="1">
    <location>
        <begin position="13"/>
        <end position="23"/>
    </location>
</feature>
<dbReference type="OrthoDB" id="4381663at2"/>
<evidence type="ECO:0000256" key="2">
    <source>
        <dbReference type="SAM" id="Phobius"/>
    </source>
</evidence>
<reference evidence="4" key="1">
    <citation type="submission" date="2016-10" db="EMBL/GenBank/DDBJ databases">
        <authorList>
            <person name="Varghese N."/>
            <person name="Submissions S."/>
        </authorList>
    </citation>
    <scope>NUCLEOTIDE SEQUENCE [LARGE SCALE GENOMIC DNA]</scope>
    <source>
        <strain evidence="4">DSM 44142</strain>
    </source>
</reference>
<feature type="transmembrane region" description="Helical" evidence="2">
    <location>
        <begin position="118"/>
        <end position="151"/>
    </location>
</feature>
<feature type="compositionally biased region" description="Basic and acidic residues" evidence="1">
    <location>
        <begin position="1"/>
        <end position="12"/>
    </location>
</feature>
<proteinExistence type="predicted"/>
<organism evidence="3 4">
    <name type="scientific">Tsukamurella pulmonis</name>
    <dbReference type="NCBI Taxonomy" id="47312"/>
    <lineage>
        <taxon>Bacteria</taxon>
        <taxon>Bacillati</taxon>
        <taxon>Actinomycetota</taxon>
        <taxon>Actinomycetes</taxon>
        <taxon>Mycobacteriales</taxon>
        <taxon>Tsukamurellaceae</taxon>
        <taxon>Tsukamurella</taxon>
    </lineage>
</organism>
<keyword evidence="2" id="KW-1133">Transmembrane helix</keyword>
<dbReference type="AlphaFoldDB" id="A0A1H1D667"/>
<dbReference type="RefSeq" id="WP_068566406.1">
    <property type="nucleotide sequence ID" value="NZ_FNLF01000002.1"/>
</dbReference>
<accession>A0A1H1D667</accession>
<dbReference type="Proteomes" id="UP000183053">
    <property type="component" value="Unassembled WGS sequence"/>
</dbReference>
<feature type="compositionally biased region" description="Low complexity" evidence="1">
    <location>
        <begin position="52"/>
        <end position="67"/>
    </location>
</feature>
<evidence type="ECO:0000313" key="3">
    <source>
        <dbReference type="EMBL" id="SDQ71336.1"/>
    </source>
</evidence>
<feature type="compositionally biased region" description="Low complexity" evidence="1">
    <location>
        <begin position="294"/>
        <end position="306"/>
    </location>
</feature>
<evidence type="ECO:0008006" key="5">
    <source>
        <dbReference type="Google" id="ProtNLM"/>
    </source>
</evidence>
<feature type="compositionally biased region" description="Acidic residues" evidence="1">
    <location>
        <begin position="29"/>
        <end position="51"/>
    </location>
</feature>
<feature type="compositionally biased region" description="Basic residues" evidence="1">
    <location>
        <begin position="101"/>
        <end position="112"/>
    </location>
</feature>